<evidence type="ECO:0000256" key="2">
    <source>
        <dbReference type="SAM" id="Phobius"/>
    </source>
</evidence>
<keyword evidence="2" id="KW-0812">Transmembrane</keyword>
<evidence type="ECO:0000313" key="4">
    <source>
        <dbReference type="Proteomes" id="UP000308632"/>
    </source>
</evidence>
<reference evidence="3 4" key="1">
    <citation type="submission" date="2019-04" db="EMBL/GenBank/DDBJ databases">
        <title>Streptomyces lasaliensis sp.nov., an Actinomycete isolated from soil which produces the polyether antibiotic lasalocid.</title>
        <authorList>
            <person name="Erwin G."/>
            <person name="Haber C."/>
        </authorList>
    </citation>
    <scope>NUCLEOTIDE SEQUENCE [LARGE SCALE GENOMIC DNA]</scope>
    <source>
        <strain evidence="3 4">DSM 40089</strain>
    </source>
</reference>
<evidence type="ECO:0000313" key="3">
    <source>
        <dbReference type="EMBL" id="TKT07998.1"/>
    </source>
</evidence>
<comment type="caution">
    <text evidence="3">The sequence shown here is derived from an EMBL/GenBank/DDBJ whole genome shotgun (WGS) entry which is preliminary data.</text>
</comment>
<evidence type="ECO:0000256" key="1">
    <source>
        <dbReference type="SAM" id="MobiDB-lite"/>
    </source>
</evidence>
<feature type="compositionally biased region" description="Low complexity" evidence="1">
    <location>
        <begin position="66"/>
        <end position="103"/>
    </location>
</feature>
<dbReference type="Proteomes" id="UP000308632">
    <property type="component" value="Unassembled WGS sequence"/>
</dbReference>
<evidence type="ECO:0008006" key="5">
    <source>
        <dbReference type="Google" id="ProtNLM"/>
    </source>
</evidence>
<feature type="region of interest" description="Disordered" evidence="1">
    <location>
        <begin position="62"/>
        <end position="112"/>
    </location>
</feature>
<proteinExistence type="predicted"/>
<sequence>MRVFDTERQEWAGSRSERLFDAERNLDLPRQRTVLRHTAVVLALCGVSFGVWALGWKDEPEPYRPPAQEGPAEPGVAAEETPATGDTSGTGTSDGATPAVSASPTPPAGYEVLDDSEGFRIALPSGWTRDSQSSQYGIDVVDYRGPDGVRRVQVFQLMETSPHASVVEAQKAQSKLDGYRKIHVQYVADPSGGEAAEHEYTAGELSGEVGTGAPFHVIDYRFEAQDGARYALIAYGAEDDGREDERELLDTARAWFCPPSTQCEAPQAS</sequence>
<accession>A0A4U5WZC4</accession>
<keyword evidence="2" id="KW-1133">Transmembrane helix</keyword>
<feature type="transmembrane region" description="Helical" evidence="2">
    <location>
        <begin position="34"/>
        <end position="56"/>
    </location>
</feature>
<protein>
    <recommendedName>
        <fullName evidence="5">Serine/arginine repetitive matrix protein 2</fullName>
    </recommendedName>
</protein>
<dbReference type="AlphaFoldDB" id="A0A4U5WZC4"/>
<keyword evidence="2" id="KW-0472">Membrane</keyword>
<dbReference type="RefSeq" id="WP_137301537.1">
    <property type="nucleotide sequence ID" value="NZ_BMVD01000008.1"/>
</dbReference>
<gene>
    <name evidence="3" type="ORF">E4U92_18430</name>
</gene>
<organism evidence="3 4">
    <name type="scientific">Streptomyces galbus</name>
    <dbReference type="NCBI Taxonomy" id="33898"/>
    <lineage>
        <taxon>Bacteria</taxon>
        <taxon>Bacillati</taxon>
        <taxon>Actinomycetota</taxon>
        <taxon>Actinomycetes</taxon>
        <taxon>Kitasatosporales</taxon>
        <taxon>Streptomycetaceae</taxon>
        <taxon>Streptomyces</taxon>
    </lineage>
</organism>
<name>A0A4U5WZC4_STRGB</name>
<dbReference type="EMBL" id="SZPR01000015">
    <property type="protein sequence ID" value="TKT07998.1"/>
    <property type="molecule type" value="Genomic_DNA"/>
</dbReference>